<name>A0A914DDY4_9BILA</name>
<dbReference type="PANTHER" id="PTHR12289:SF32">
    <property type="entry name" value="GST_C_6 DOMAIN-CONTAINING PROTEIN"/>
    <property type="match status" value="1"/>
</dbReference>
<evidence type="ECO:0000313" key="2">
    <source>
        <dbReference type="Proteomes" id="UP000887540"/>
    </source>
</evidence>
<dbReference type="SUPFAM" id="SSF47616">
    <property type="entry name" value="GST C-terminal domain-like"/>
    <property type="match status" value="1"/>
</dbReference>
<sequence length="151" mass="17780">MSRMMDRLIDGSIFNAAHISKFRADLIAFCGVLLESAPMSHILKYPMAFYARPYIMDRFWIQGSARYSKEELLEILRRDFKAIASILGDKNFVFEDKPHEIDCTLFGHMASFTYLPFEHDAKTILLKEFPTITNHMERMGKMFFSEFKFRK</sequence>
<evidence type="ECO:0000313" key="3">
    <source>
        <dbReference type="WBParaSite" id="ACRNAN_scaffold2353.g13101.t1"/>
    </source>
</evidence>
<dbReference type="PANTHER" id="PTHR12289">
    <property type="entry name" value="METAXIN RELATED"/>
    <property type="match status" value="1"/>
</dbReference>
<keyword evidence="2" id="KW-1185">Reference proteome</keyword>
<accession>A0A914DDY4</accession>
<dbReference type="InterPro" id="IPR050931">
    <property type="entry name" value="Mito_Protein_Transport_Metaxin"/>
</dbReference>
<organism evidence="2 3">
    <name type="scientific">Acrobeloides nanus</name>
    <dbReference type="NCBI Taxonomy" id="290746"/>
    <lineage>
        <taxon>Eukaryota</taxon>
        <taxon>Metazoa</taxon>
        <taxon>Ecdysozoa</taxon>
        <taxon>Nematoda</taxon>
        <taxon>Chromadorea</taxon>
        <taxon>Rhabditida</taxon>
        <taxon>Tylenchina</taxon>
        <taxon>Cephalobomorpha</taxon>
        <taxon>Cephaloboidea</taxon>
        <taxon>Cephalobidae</taxon>
        <taxon>Acrobeloides</taxon>
    </lineage>
</organism>
<dbReference type="Pfam" id="PF17171">
    <property type="entry name" value="GST_C_6"/>
    <property type="match status" value="1"/>
</dbReference>
<dbReference type="InterPro" id="IPR036282">
    <property type="entry name" value="Glutathione-S-Trfase_C_sf"/>
</dbReference>
<proteinExistence type="predicted"/>
<feature type="domain" description="Metaxin glutathione S-transferase" evidence="1">
    <location>
        <begin position="77"/>
        <end position="139"/>
    </location>
</feature>
<reference evidence="3" key="1">
    <citation type="submission" date="2022-11" db="UniProtKB">
        <authorList>
            <consortium name="WormBaseParasite"/>
        </authorList>
    </citation>
    <scope>IDENTIFICATION</scope>
</reference>
<dbReference type="AlphaFoldDB" id="A0A914DDY4"/>
<protein>
    <submittedName>
        <fullName evidence="3">Metaxin glutathione S-transferase domain-containing protein</fullName>
    </submittedName>
</protein>
<dbReference type="CDD" id="cd03193">
    <property type="entry name" value="GST_C_Metaxin"/>
    <property type="match status" value="1"/>
</dbReference>
<dbReference type="InterPro" id="IPR033468">
    <property type="entry name" value="Metaxin_GST"/>
</dbReference>
<dbReference type="Gene3D" id="1.20.1050.10">
    <property type="match status" value="1"/>
</dbReference>
<dbReference type="GO" id="GO:0005737">
    <property type="term" value="C:cytoplasm"/>
    <property type="evidence" value="ECO:0007669"/>
    <property type="project" value="TreeGrafter"/>
</dbReference>
<evidence type="ECO:0000259" key="1">
    <source>
        <dbReference type="Pfam" id="PF17171"/>
    </source>
</evidence>
<dbReference type="Proteomes" id="UP000887540">
    <property type="component" value="Unplaced"/>
</dbReference>
<dbReference type="WBParaSite" id="ACRNAN_scaffold2353.g13101.t1">
    <property type="protein sequence ID" value="ACRNAN_scaffold2353.g13101.t1"/>
    <property type="gene ID" value="ACRNAN_scaffold2353.g13101"/>
</dbReference>